<feature type="transmembrane region" description="Helical" evidence="7">
    <location>
        <begin position="128"/>
        <end position="153"/>
    </location>
</feature>
<comment type="subcellular location">
    <subcellularLocation>
        <location evidence="1">Membrane</location>
        <topology evidence="1">Multi-pass membrane protein</topology>
    </subcellularLocation>
</comment>
<feature type="transmembrane region" description="Helical" evidence="7">
    <location>
        <begin position="322"/>
        <end position="341"/>
    </location>
</feature>
<evidence type="ECO:0000256" key="7">
    <source>
        <dbReference type="SAM" id="Phobius"/>
    </source>
</evidence>
<protein>
    <recommendedName>
        <fullName evidence="10">Equilibrative nucleoside transporter 1</fullName>
    </recommendedName>
</protein>
<dbReference type="GO" id="GO:0005337">
    <property type="term" value="F:nucleoside transmembrane transporter activity"/>
    <property type="evidence" value="ECO:0007669"/>
    <property type="project" value="InterPro"/>
</dbReference>
<feature type="transmembrane region" description="Helical" evidence="7">
    <location>
        <begin position="262"/>
        <end position="282"/>
    </location>
</feature>
<evidence type="ECO:0008006" key="10">
    <source>
        <dbReference type="Google" id="ProtNLM"/>
    </source>
</evidence>
<feature type="transmembrane region" description="Helical" evidence="7">
    <location>
        <begin position="294"/>
        <end position="310"/>
    </location>
</feature>
<reference evidence="8" key="1">
    <citation type="journal article" date="2017" name="Nature">
        <title>The genome of Chenopodium quinoa.</title>
        <authorList>
            <person name="Jarvis D.E."/>
            <person name="Ho Y.S."/>
            <person name="Lightfoot D.J."/>
            <person name="Schmoeckel S.M."/>
            <person name="Li B."/>
            <person name="Borm T.J.A."/>
            <person name="Ohyanagi H."/>
            <person name="Mineta K."/>
            <person name="Michell C.T."/>
            <person name="Saber N."/>
            <person name="Kharbatia N.M."/>
            <person name="Rupper R.R."/>
            <person name="Sharp A.R."/>
            <person name="Dally N."/>
            <person name="Boughton B.A."/>
            <person name="Woo Y.H."/>
            <person name="Gao G."/>
            <person name="Schijlen E.G.W.M."/>
            <person name="Guo X."/>
            <person name="Momin A.A."/>
            <person name="Negrao S."/>
            <person name="Al-Babili S."/>
            <person name="Gehring C."/>
            <person name="Roessner U."/>
            <person name="Jung C."/>
            <person name="Murphy K."/>
            <person name="Arold S.T."/>
            <person name="Gojobori T."/>
            <person name="van der Linden C.G."/>
            <person name="van Loo E.N."/>
            <person name="Jellen E.N."/>
            <person name="Maughan P.J."/>
            <person name="Tester M."/>
        </authorList>
    </citation>
    <scope>NUCLEOTIDE SEQUENCE [LARGE SCALE GENOMIC DNA]</scope>
    <source>
        <strain evidence="8">cv. PI 614886</strain>
    </source>
</reference>
<evidence type="ECO:0000256" key="3">
    <source>
        <dbReference type="ARBA" id="ARBA00022448"/>
    </source>
</evidence>
<evidence type="ECO:0000313" key="8">
    <source>
        <dbReference type="EnsemblPlants" id="AUR62014022-RA:cds"/>
    </source>
</evidence>
<feature type="transmembrane region" description="Helical" evidence="7">
    <location>
        <begin position="101"/>
        <end position="122"/>
    </location>
</feature>
<proteinExistence type="inferred from homology"/>
<dbReference type="PANTHER" id="PTHR10332">
    <property type="entry name" value="EQUILIBRATIVE NUCLEOSIDE TRANSPORTER"/>
    <property type="match status" value="1"/>
</dbReference>
<feature type="transmembrane region" description="Helical" evidence="7">
    <location>
        <begin position="200"/>
        <end position="220"/>
    </location>
</feature>
<dbReference type="GO" id="GO:0005886">
    <property type="term" value="C:plasma membrane"/>
    <property type="evidence" value="ECO:0007669"/>
    <property type="project" value="TreeGrafter"/>
</dbReference>
<feature type="transmembrane region" description="Helical" evidence="7">
    <location>
        <begin position="70"/>
        <end position="89"/>
    </location>
</feature>
<dbReference type="InterPro" id="IPR002259">
    <property type="entry name" value="Eqnu_transpt"/>
</dbReference>
<evidence type="ECO:0000256" key="4">
    <source>
        <dbReference type="ARBA" id="ARBA00022692"/>
    </source>
</evidence>
<reference evidence="8" key="2">
    <citation type="submission" date="2021-03" db="UniProtKB">
        <authorList>
            <consortium name="EnsemblPlants"/>
        </authorList>
    </citation>
    <scope>IDENTIFICATION</scope>
</reference>
<sequence>MAGNETTVSLLHLSGDSEITNKKIPKDSFNLAYIIYFILGIGYLLPWNAFITAVDYFQYLYPDRSVDRTFSVVSQLVMLFNVLLIIFCFRKSHAYVRVNLGLGLFLLALLVVPLMDVFYIMGQSGLYIGYYITVGAVGLSAMANGFVQASLIGSAGELPDRYMQALFSGTGASGLLVSSLRIFTKAIYPQDTHGLRSSAILYFAVGIILMIICIILYNMVRRLPVIKYYNELRAQAAASEEKHGQEGSLSGPVWEIMVKIKWYGISIVVMYVVTLSVFPGFITENVHSEFLGNWFGILLITSFNVFDLVGKSMTAVYPVQNGNVAIAACFARLLFYPLYLGCLYGPQVFRTEIPVTLLTFLLGLTNGYFTSCIMILVPKSVQLRNAETAGILIALFLIVGLAVGSIVSWFWVI</sequence>
<dbReference type="AlphaFoldDB" id="A0A803LJ75"/>
<evidence type="ECO:0000313" key="9">
    <source>
        <dbReference type="Proteomes" id="UP000596660"/>
    </source>
</evidence>
<feature type="transmembrane region" description="Helical" evidence="7">
    <location>
        <begin position="165"/>
        <end position="188"/>
    </location>
</feature>
<keyword evidence="9" id="KW-1185">Reference proteome</keyword>
<accession>A0A803LJ75</accession>
<keyword evidence="5 7" id="KW-1133">Transmembrane helix</keyword>
<comment type="similarity">
    <text evidence="2">Belongs to the SLC29A/ENT transporter (TC 2.A.57) family.</text>
</comment>
<feature type="transmembrane region" description="Helical" evidence="7">
    <location>
        <begin position="31"/>
        <end position="50"/>
    </location>
</feature>
<evidence type="ECO:0000256" key="1">
    <source>
        <dbReference type="ARBA" id="ARBA00004141"/>
    </source>
</evidence>
<dbReference type="Gramene" id="AUR62014022-RA">
    <property type="protein sequence ID" value="AUR62014022-RA:cds"/>
    <property type="gene ID" value="AUR62014022"/>
</dbReference>
<dbReference type="EnsemblPlants" id="AUR62014022-RA">
    <property type="protein sequence ID" value="AUR62014022-RA:cds"/>
    <property type="gene ID" value="AUR62014022"/>
</dbReference>
<dbReference type="Pfam" id="PF01733">
    <property type="entry name" value="Nucleoside_tran"/>
    <property type="match status" value="1"/>
</dbReference>
<dbReference type="PIRSF" id="PIRSF016379">
    <property type="entry name" value="ENT"/>
    <property type="match status" value="1"/>
</dbReference>
<evidence type="ECO:0000256" key="5">
    <source>
        <dbReference type="ARBA" id="ARBA00022989"/>
    </source>
</evidence>
<keyword evidence="3" id="KW-0813">Transport</keyword>
<evidence type="ECO:0000256" key="6">
    <source>
        <dbReference type="ARBA" id="ARBA00023136"/>
    </source>
</evidence>
<feature type="transmembrane region" description="Helical" evidence="7">
    <location>
        <begin position="353"/>
        <end position="377"/>
    </location>
</feature>
<dbReference type="Proteomes" id="UP000596660">
    <property type="component" value="Unplaced"/>
</dbReference>
<dbReference type="OMA" id="NEWWFTI"/>
<organism evidence="8 9">
    <name type="scientific">Chenopodium quinoa</name>
    <name type="common">Quinoa</name>
    <dbReference type="NCBI Taxonomy" id="63459"/>
    <lineage>
        <taxon>Eukaryota</taxon>
        <taxon>Viridiplantae</taxon>
        <taxon>Streptophyta</taxon>
        <taxon>Embryophyta</taxon>
        <taxon>Tracheophyta</taxon>
        <taxon>Spermatophyta</taxon>
        <taxon>Magnoliopsida</taxon>
        <taxon>eudicotyledons</taxon>
        <taxon>Gunneridae</taxon>
        <taxon>Pentapetalae</taxon>
        <taxon>Caryophyllales</taxon>
        <taxon>Chenopodiaceae</taxon>
        <taxon>Chenopodioideae</taxon>
        <taxon>Atripliceae</taxon>
        <taxon>Chenopodium</taxon>
    </lineage>
</organism>
<name>A0A803LJ75_CHEQI</name>
<feature type="transmembrane region" description="Helical" evidence="7">
    <location>
        <begin position="389"/>
        <end position="412"/>
    </location>
</feature>
<keyword evidence="6 7" id="KW-0472">Membrane</keyword>
<dbReference type="PANTHER" id="PTHR10332:SF10">
    <property type="entry name" value="EQUILIBRATIVE NUCLEOSIDE TRANSPORTER 4"/>
    <property type="match status" value="1"/>
</dbReference>
<evidence type="ECO:0000256" key="2">
    <source>
        <dbReference type="ARBA" id="ARBA00007965"/>
    </source>
</evidence>
<keyword evidence="4 7" id="KW-0812">Transmembrane</keyword>